<dbReference type="AlphaFoldDB" id="A0AAN9M679"/>
<organism evidence="2 3">
    <name type="scientific">Phaseolus coccineus</name>
    <name type="common">Scarlet runner bean</name>
    <name type="synonym">Phaseolus multiflorus</name>
    <dbReference type="NCBI Taxonomy" id="3886"/>
    <lineage>
        <taxon>Eukaryota</taxon>
        <taxon>Viridiplantae</taxon>
        <taxon>Streptophyta</taxon>
        <taxon>Embryophyta</taxon>
        <taxon>Tracheophyta</taxon>
        <taxon>Spermatophyta</taxon>
        <taxon>Magnoliopsida</taxon>
        <taxon>eudicotyledons</taxon>
        <taxon>Gunneridae</taxon>
        <taxon>Pentapetalae</taxon>
        <taxon>rosids</taxon>
        <taxon>fabids</taxon>
        <taxon>Fabales</taxon>
        <taxon>Fabaceae</taxon>
        <taxon>Papilionoideae</taxon>
        <taxon>50 kb inversion clade</taxon>
        <taxon>NPAAA clade</taxon>
        <taxon>indigoferoid/millettioid clade</taxon>
        <taxon>Phaseoleae</taxon>
        <taxon>Phaseolus</taxon>
    </lineage>
</organism>
<name>A0AAN9M679_PHACN</name>
<dbReference type="PANTHER" id="PTHR46578:SF4">
    <property type="entry name" value="ARM-REPEAT_TETRATRICOPEPTIDE REPEAT (TPR)-LIKE PROTEIN"/>
    <property type="match status" value="1"/>
</dbReference>
<protein>
    <recommendedName>
        <fullName evidence="1">ARM repeat N-terminal plant domain-containing protein</fullName>
    </recommendedName>
</protein>
<sequence length="670" mass="77352">MEFRIPEISTNKTGHNLNCSCFFCILSETVPSVRKTKIAKYFKQMPLRNNQEHVLVLSGIWKIAMTKPNDPEFPSLGIFTCMAKLISKGVTDRSWLLRHQNIYIPYYAAHIIGSYTMMKAKFAKKAVKSLVVQPLLELLRGKISWVEQRAALRAMGHLASHEATFEAIKAYEVEIIEAATNIASACLNKVYDDFVGLKKTERLKYHRNLLTRGFGGFELENRKAEEWASQLQCWSLFLLHCFACRERSLRLICKKKFLKDLCGMWGGLSNPSSPSGIGLLKTLCHTQMGRESIASLQEVVESLCHVSRSSDERQHMAIESLMQLLIDPVTRYKVIDTAAPALADLVELRDLKGKYKVGKAIMQVLLQDYPKIKVRELCLNSERTRRRLEELWDTKVERVKREKVMSVQEIREKEALSCVLKQEGSERFFAGEIEKAVVKYSEALDLCPLKLRKERIVLHGNRAQCYLLLKDAEGAISDATRALCLSGVARPHSKSLWRRSQAYDMKGLAKESLMDCLAFMNSKGFKIPYYAARIFNKQMNSTWLFASAQSKWYSKHEEMKEFVMGRNRIDVANLSQKTRRKMKVLHMQGMSWFIVEEPFTRRRAWERRKCRRVSEENAYVRRTGKGELRIDLYEAATWRRWTTLNGSFALACPLLLPSFLYQFHVNCFRP</sequence>
<evidence type="ECO:0000259" key="1">
    <source>
        <dbReference type="Pfam" id="PF26524"/>
    </source>
</evidence>
<feature type="domain" description="ARM repeat N-terminal plant" evidence="1">
    <location>
        <begin position="16"/>
        <end position="254"/>
    </location>
</feature>
<dbReference type="InterPro" id="IPR058868">
    <property type="entry name" value="ARM_7"/>
</dbReference>
<dbReference type="Gene3D" id="1.25.40.10">
    <property type="entry name" value="Tetratricopeptide repeat domain"/>
    <property type="match status" value="1"/>
</dbReference>
<evidence type="ECO:0000313" key="3">
    <source>
        <dbReference type="Proteomes" id="UP001374584"/>
    </source>
</evidence>
<comment type="caution">
    <text evidence="2">The sequence shown here is derived from an EMBL/GenBank/DDBJ whole genome shotgun (WGS) entry which is preliminary data.</text>
</comment>
<dbReference type="InterPro" id="IPR011989">
    <property type="entry name" value="ARM-like"/>
</dbReference>
<proteinExistence type="predicted"/>
<evidence type="ECO:0000313" key="2">
    <source>
        <dbReference type="EMBL" id="KAK7346929.1"/>
    </source>
</evidence>
<dbReference type="EMBL" id="JAYMYR010000008">
    <property type="protein sequence ID" value="KAK7346929.1"/>
    <property type="molecule type" value="Genomic_DNA"/>
</dbReference>
<gene>
    <name evidence="2" type="ORF">VNO80_21453</name>
</gene>
<accession>A0AAN9M679</accession>
<dbReference type="SUPFAM" id="SSF48371">
    <property type="entry name" value="ARM repeat"/>
    <property type="match status" value="1"/>
</dbReference>
<dbReference type="InterPro" id="IPR011990">
    <property type="entry name" value="TPR-like_helical_dom_sf"/>
</dbReference>
<dbReference type="InterPro" id="IPR016024">
    <property type="entry name" value="ARM-type_fold"/>
</dbReference>
<keyword evidence="3" id="KW-1185">Reference proteome</keyword>
<dbReference type="Gene3D" id="1.25.10.10">
    <property type="entry name" value="Leucine-rich Repeat Variant"/>
    <property type="match status" value="1"/>
</dbReference>
<dbReference type="SUPFAM" id="SSF48452">
    <property type="entry name" value="TPR-like"/>
    <property type="match status" value="1"/>
</dbReference>
<dbReference type="PANTHER" id="PTHR46578">
    <property type="entry name" value="ARM-REPEAT/TETRATRICOPEPTIDE REPEAT (TPR)-LIKE PROTEIN"/>
    <property type="match status" value="1"/>
</dbReference>
<dbReference type="Pfam" id="PF26524">
    <property type="entry name" value="ARM_7"/>
    <property type="match status" value="1"/>
</dbReference>
<dbReference type="Proteomes" id="UP001374584">
    <property type="component" value="Unassembled WGS sequence"/>
</dbReference>
<reference evidence="2 3" key="1">
    <citation type="submission" date="2024-01" db="EMBL/GenBank/DDBJ databases">
        <title>The genomes of 5 underutilized Papilionoideae crops provide insights into root nodulation and disease resistanc.</title>
        <authorList>
            <person name="Jiang F."/>
        </authorList>
    </citation>
    <scope>NUCLEOTIDE SEQUENCE [LARGE SCALE GENOMIC DNA]</scope>
    <source>
        <strain evidence="2">JINMINGXINNONG_FW02</strain>
        <tissue evidence="2">Leaves</tissue>
    </source>
</reference>